<evidence type="ECO:0000256" key="1">
    <source>
        <dbReference type="SAM" id="MobiDB-lite"/>
    </source>
</evidence>
<dbReference type="EMBL" id="KL142420">
    <property type="protein sequence ID" value="KDR66760.1"/>
    <property type="molecule type" value="Genomic_DNA"/>
</dbReference>
<dbReference type="HOGENOM" id="CLU_1272384_0_0_1"/>
<dbReference type="Proteomes" id="UP000027222">
    <property type="component" value="Unassembled WGS sequence"/>
</dbReference>
<name>A0A067S7D0_GALM3</name>
<protein>
    <submittedName>
        <fullName evidence="2">Uncharacterized protein</fullName>
    </submittedName>
</protein>
<proteinExistence type="predicted"/>
<sequence length="217" mass="23260">MSGLATSSRILGCAHQLLDPSTVFPPCILGTITPVIDRHSNSPSGCRTSSWTGTSCAIVHYCYLSLPFRRPSLLRGRNTTVDLDHRSPYPSSLRTPSSPPFPSCRPSRLASSPLASLPPRPAPIAQVPYDGPSELLKYAYSIICAVPRPTSYPSCSCAPGIEEHLANGGSSPSSSSSNPYFHLVPPRDHRIPVSHYTLDTDKPPGSSTLLTYRASST</sequence>
<keyword evidence="3" id="KW-1185">Reference proteome</keyword>
<feature type="compositionally biased region" description="Low complexity" evidence="1">
    <location>
        <begin position="104"/>
        <end position="115"/>
    </location>
</feature>
<accession>A0A067S7D0</accession>
<dbReference type="AlphaFoldDB" id="A0A067S7D0"/>
<gene>
    <name evidence="2" type="ORF">GALMADRAFT_147632</name>
</gene>
<evidence type="ECO:0000313" key="3">
    <source>
        <dbReference type="Proteomes" id="UP000027222"/>
    </source>
</evidence>
<reference evidence="3" key="1">
    <citation type="journal article" date="2014" name="Proc. Natl. Acad. Sci. U.S.A.">
        <title>Extensive sampling of basidiomycete genomes demonstrates inadequacy of the white-rot/brown-rot paradigm for wood decay fungi.</title>
        <authorList>
            <person name="Riley R."/>
            <person name="Salamov A.A."/>
            <person name="Brown D.W."/>
            <person name="Nagy L.G."/>
            <person name="Floudas D."/>
            <person name="Held B.W."/>
            <person name="Levasseur A."/>
            <person name="Lombard V."/>
            <person name="Morin E."/>
            <person name="Otillar R."/>
            <person name="Lindquist E.A."/>
            <person name="Sun H."/>
            <person name="LaButti K.M."/>
            <person name="Schmutz J."/>
            <person name="Jabbour D."/>
            <person name="Luo H."/>
            <person name="Baker S.E."/>
            <person name="Pisabarro A.G."/>
            <person name="Walton J.D."/>
            <person name="Blanchette R.A."/>
            <person name="Henrissat B."/>
            <person name="Martin F."/>
            <person name="Cullen D."/>
            <person name="Hibbett D.S."/>
            <person name="Grigoriev I.V."/>
        </authorList>
    </citation>
    <scope>NUCLEOTIDE SEQUENCE [LARGE SCALE GENOMIC DNA]</scope>
    <source>
        <strain evidence="3">CBS 339.88</strain>
    </source>
</reference>
<feature type="region of interest" description="Disordered" evidence="1">
    <location>
        <begin position="80"/>
        <end position="117"/>
    </location>
</feature>
<organism evidence="2 3">
    <name type="scientific">Galerina marginata (strain CBS 339.88)</name>
    <dbReference type="NCBI Taxonomy" id="685588"/>
    <lineage>
        <taxon>Eukaryota</taxon>
        <taxon>Fungi</taxon>
        <taxon>Dikarya</taxon>
        <taxon>Basidiomycota</taxon>
        <taxon>Agaricomycotina</taxon>
        <taxon>Agaricomycetes</taxon>
        <taxon>Agaricomycetidae</taxon>
        <taxon>Agaricales</taxon>
        <taxon>Agaricineae</taxon>
        <taxon>Strophariaceae</taxon>
        <taxon>Galerina</taxon>
    </lineage>
</organism>
<evidence type="ECO:0000313" key="2">
    <source>
        <dbReference type="EMBL" id="KDR66760.1"/>
    </source>
</evidence>